<comment type="caution">
    <text evidence="3">The sequence shown here is derived from an EMBL/GenBank/DDBJ whole genome shotgun (WGS) entry which is preliminary data.</text>
</comment>
<feature type="transmembrane region" description="Helical" evidence="1">
    <location>
        <begin position="27"/>
        <end position="49"/>
    </location>
</feature>
<organism evidence="3 4">
    <name type="scientific">Flavobacterium supellecticarium</name>
    <dbReference type="NCBI Taxonomy" id="2565924"/>
    <lineage>
        <taxon>Bacteria</taxon>
        <taxon>Pseudomonadati</taxon>
        <taxon>Bacteroidota</taxon>
        <taxon>Flavobacteriia</taxon>
        <taxon>Flavobacteriales</taxon>
        <taxon>Flavobacteriaceae</taxon>
        <taxon>Flavobacterium</taxon>
    </lineage>
</organism>
<accession>A0A4S4A0S2</accession>
<evidence type="ECO:0000313" key="3">
    <source>
        <dbReference type="EMBL" id="THF51914.1"/>
    </source>
</evidence>
<evidence type="ECO:0000256" key="1">
    <source>
        <dbReference type="SAM" id="Phobius"/>
    </source>
</evidence>
<dbReference type="OrthoDB" id="1203060at2"/>
<reference evidence="3 4" key="1">
    <citation type="submission" date="2019-04" db="EMBL/GenBank/DDBJ databases">
        <title>Flavobacterium sp. nov. isolated from construction timber.</title>
        <authorList>
            <person name="Lin S.-Y."/>
            <person name="Chang C.-T."/>
            <person name="Young C.-C."/>
        </authorList>
    </citation>
    <scope>NUCLEOTIDE SEQUENCE [LARGE SCALE GENOMIC DNA]</scope>
    <source>
        <strain evidence="3 4">CC-CTC003</strain>
    </source>
</reference>
<keyword evidence="1" id="KW-1133">Transmembrane helix</keyword>
<dbReference type="AlphaFoldDB" id="A0A4S4A0S2"/>
<dbReference type="SUPFAM" id="SSF82771">
    <property type="entry name" value="GIY-YIG endonuclease"/>
    <property type="match status" value="1"/>
</dbReference>
<evidence type="ECO:0000259" key="2">
    <source>
        <dbReference type="PROSITE" id="PS50164"/>
    </source>
</evidence>
<dbReference type="InterPro" id="IPR000305">
    <property type="entry name" value="GIY-YIG_endonuc"/>
</dbReference>
<dbReference type="EMBL" id="SSNZ01000002">
    <property type="protein sequence ID" value="THF51914.1"/>
    <property type="molecule type" value="Genomic_DNA"/>
</dbReference>
<dbReference type="Pfam" id="PF01541">
    <property type="entry name" value="GIY-YIG"/>
    <property type="match status" value="1"/>
</dbReference>
<keyword evidence="1" id="KW-0812">Transmembrane</keyword>
<protein>
    <submittedName>
        <fullName evidence="3">GIY-YIG nuclease family protein</fullName>
    </submittedName>
</protein>
<sequence length="112" mass="12763">MPVTHGVAGSSPVQTASKKEASHIGKLFLYLYLMYYVSIIYSAQLDVYYKGFTMNPDERLKCHLEGGSELTSRASDWKLVYSKVFETKKEALIEEKHLKKLNRSSIKQLLEG</sequence>
<dbReference type="CDD" id="cd10449">
    <property type="entry name" value="GIY-YIG_SLX1_like"/>
    <property type="match status" value="1"/>
</dbReference>
<evidence type="ECO:0000313" key="4">
    <source>
        <dbReference type="Proteomes" id="UP000307507"/>
    </source>
</evidence>
<dbReference type="InterPro" id="IPR035901">
    <property type="entry name" value="GIY-YIG_endonuc_sf"/>
</dbReference>
<name>A0A4S4A0S2_9FLAO</name>
<proteinExistence type="predicted"/>
<feature type="domain" description="GIY-YIG" evidence="2">
    <location>
        <begin position="33"/>
        <end position="108"/>
    </location>
</feature>
<keyword evidence="4" id="KW-1185">Reference proteome</keyword>
<dbReference type="Proteomes" id="UP000307507">
    <property type="component" value="Unassembled WGS sequence"/>
</dbReference>
<gene>
    <name evidence="3" type="ORF">E6C50_04735</name>
</gene>
<dbReference type="PROSITE" id="PS50164">
    <property type="entry name" value="GIY_YIG"/>
    <property type="match status" value="1"/>
</dbReference>
<keyword evidence="1" id="KW-0472">Membrane</keyword>
<dbReference type="Gene3D" id="3.40.1440.10">
    <property type="entry name" value="GIY-YIG endonuclease"/>
    <property type="match status" value="1"/>
</dbReference>